<evidence type="ECO:0000313" key="2">
    <source>
        <dbReference type="EMBL" id="KAK8861197.1"/>
    </source>
</evidence>
<dbReference type="GeneID" id="92179275"/>
<dbReference type="GO" id="GO:0016787">
    <property type="term" value="F:hydrolase activity"/>
    <property type="evidence" value="ECO:0007669"/>
    <property type="project" value="UniProtKB-KW"/>
</dbReference>
<dbReference type="InterPro" id="IPR012341">
    <property type="entry name" value="6hp_glycosidase-like_sf"/>
</dbReference>
<accession>A0AAW0Z0P9</accession>
<dbReference type="GO" id="GO:0005975">
    <property type="term" value="P:carbohydrate metabolic process"/>
    <property type="evidence" value="ECO:0007669"/>
    <property type="project" value="InterPro"/>
</dbReference>
<sequence>MTVQPESVLMGTPAAQPESAPSLFDYRTYDLKEEVVDDLVERIRTALVNLEDKTGKYKYTIAGGRVIDSISWGFWEWPQAIGLYGLFNYFNLKSTLDPKSPEGSRTLQVIKEWYTARANEPPTLKNINTMSVLLTLASLMEVENERGGIFTKDEKDLYSGWIDEWAEWVMNELPRTEQGIFQHSEFIPVWDDTLMMTVLPLAKIGHLLGRPQYVEEAKYQFIQHSQYLMDQTTGLWAHGFEFDGKAGGHSWGNIAWARGNCWITIAIPIFLDLIKLSPADPIHRTLTSVLHRQVDALLKLQDPETGLWRTLLLDSTSYVETSASAGFVAGIFIGIRTGLLNREKYLPTALSGLKAIIAQIQPSGVVQNVSKGTPVSTNPDFYKNMPLLTTGFGQSLVIMALGEWLRFNRA</sequence>
<dbReference type="PANTHER" id="PTHR33886:SF8">
    <property type="entry name" value="UNSATURATED RHAMNOGALACTURONAN HYDROLASE (EUROFUNG)"/>
    <property type="match status" value="1"/>
</dbReference>
<evidence type="ECO:0000256" key="1">
    <source>
        <dbReference type="ARBA" id="ARBA00022801"/>
    </source>
</evidence>
<comment type="caution">
    <text evidence="2">The sequence shown here is derived from an EMBL/GenBank/DDBJ whole genome shotgun (WGS) entry which is preliminary data.</text>
</comment>
<dbReference type="AlphaFoldDB" id="A0AAW0Z0P9"/>
<dbReference type="EMBL" id="JBCAWK010000004">
    <property type="protein sequence ID" value="KAK8861197.1"/>
    <property type="molecule type" value="Genomic_DNA"/>
</dbReference>
<organism evidence="2 3">
    <name type="scientific">Kwoniella newhampshirensis</name>
    <dbReference type="NCBI Taxonomy" id="1651941"/>
    <lineage>
        <taxon>Eukaryota</taxon>
        <taxon>Fungi</taxon>
        <taxon>Dikarya</taxon>
        <taxon>Basidiomycota</taxon>
        <taxon>Agaricomycotina</taxon>
        <taxon>Tremellomycetes</taxon>
        <taxon>Tremellales</taxon>
        <taxon>Cryptococcaceae</taxon>
        <taxon>Kwoniella</taxon>
    </lineage>
</organism>
<dbReference type="Pfam" id="PF07470">
    <property type="entry name" value="Glyco_hydro_88"/>
    <property type="match status" value="1"/>
</dbReference>
<evidence type="ECO:0000313" key="3">
    <source>
        <dbReference type="Proteomes" id="UP001388673"/>
    </source>
</evidence>
<keyword evidence="3" id="KW-1185">Reference proteome</keyword>
<dbReference type="InterPro" id="IPR052043">
    <property type="entry name" value="PolySaccharide_Degr_Enz"/>
</dbReference>
<reference evidence="2 3" key="1">
    <citation type="journal article" date="2024" name="bioRxiv">
        <title>Comparative genomics of Cryptococcus and Kwoniella reveals pathogenesis evolution and contrasting karyotype dynamics via intercentromeric recombination or chromosome fusion.</title>
        <authorList>
            <person name="Coelho M.A."/>
            <person name="David-Palma M."/>
            <person name="Shea T."/>
            <person name="Bowers K."/>
            <person name="McGinley-Smith S."/>
            <person name="Mohammad A.W."/>
            <person name="Gnirke A."/>
            <person name="Yurkov A.M."/>
            <person name="Nowrousian M."/>
            <person name="Sun S."/>
            <person name="Cuomo C.A."/>
            <person name="Heitman J."/>
        </authorList>
    </citation>
    <scope>NUCLEOTIDE SEQUENCE [LARGE SCALE GENOMIC DNA]</scope>
    <source>
        <strain evidence="2 3">CBS 13917</strain>
    </source>
</reference>
<keyword evidence="1" id="KW-0378">Hydrolase</keyword>
<protein>
    <recommendedName>
        <fullName evidence="4">Glycoside hydrolase family 105 protein</fullName>
    </recommendedName>
</protein>
<dbReference type="RefSeq" id="XP_066803822.1">
    <property type="nucleotide sequence ID" value="XM_066945133.1"/>
</dbReference>
<dbReference type="SUPFAM" id="SSF48208">
    <property type="entry name" value="Six-hairpin glycosidases"/>
    <property type="match status" value="1"/>
</dbReference>
<dbReference type="InterPro" id="IPR008928">
    <property type="entry name" value="6-hairpin_glycosidase_sf"/>
</dbReference>
<proteinExistence type="predicted"/>
<evidence type="ECO:0008006" key="4">
    <source>
        <dbReference type="Google" id="ProtNLM"/>
    </source>
</evidence>
<name>A0AAW0Z0P9_9TREE</name>
<dbReference type="Gene3D" id="1.50.10.10">
    <property type="match status" value="1"/>
</dbReference>
<dbReference type="KEGG" id="kne:92179275"/>
<dbReference type="InterPro" id="IPR010905">
    <property type="entry name" value="Glyco_hydro_88"/>
</dbReference>
<dbReference type="Proteomes" id="UP001388673">
    <property type="component" value="Unassembled WGS sequence"/>
</dbReference>
<dbReference type="PANTHER" id="PTHR33886">
    <property type="entry name" value="UNSATURATED RHAMNOGALACTURONAN HYDROLASE (EUROFUNG)"/>
    <property type="match status" value="1"/>
</dbReference>
<gene>
    <name evidence="2" type="ORF">IAR55_002016</name>
</gene>